<keyword evidence="5 6" id="KW-0472">Membrane</keyword>
<dbReference type="PANTHER" id="PTHR10981">
    <property type="entry name" value="BATTENIN"/>
    <property type="match status" value="1"/>
</dbReference>
<keyword evidence="9" id="KW-1185">Reference proteome</keyword>
<evidence type="ECO:0000313" key="8">
    <source>
        <dbReference type="EMBL" id="ORC85268.1"/>
    </source>
</evidence>
<comment type="similarity">
    <text evidence="2 6">Belongs to the battenin family.</text>
</comment>
<dbReference type="InterPro" id="IPR003492">
    <property type="entry name" value="Battenin_disease_Cln3"/>
</dbReference>
<dbReference type="Pfam" id="PF02487">
    <property type="entry name" value="CLN3"/>
    <property type="match status" value="1"/>
</dbReference>
<dbReference type="InterPro" id="IPR036259">
    <property type="entry name" value="MFS_trans_sf"/>
</dbReference>
<feature type="transmembrane region" description="Helical" evidence="6">
    <location>
        <begin position="417"/>
        <end position="440"/>
    </location>
</feature>
<dbReference type="AlphaFoldDB" id="A0A1X0NL65"/>
<accession>A0A1X0NL65</accession>
<name>A0A1X0NL65_9TRYP</name>
<sequence length="557" mass="62849">MNTDAAKEQERRLYAKHNIRNSFCVWCIGVINNFHWNLVHAGSSAIADSYGMKKYVALITWANVLFTIVARIGNAFVFPLLSYNVRVTIKAGVAIAALLIVSFAWDIGGHKNVVAFVVTLIGVVFGGMASCYGESLFLGYIERMPSLQIGSWSSGTGLSGVVASLSFLGLTSAGLRNSYIFLISIPILVIYWLLYFFGLKMPFYVPTSPANNKSITEVDAQPVDGDDDDDYGRCAYKAMSNWKGMPWTDIIPPEPEEKPECLKEMEREKLRAAMGDDYVEPLDSDNTPENAQIGKWARWKRDTWPMAKEMHRFTAWNNFNLTAVYVTEYVVQLMVPFSFPCGVKVSESFWLKNSFVISQFCYQFGVLVSRSSLLCIRIRYVWIMTIIQFLNAIAWLIQAKIKYMSDPNNADRELKFAFGLFAWMIFVGLMGGSSYVNVFYNILEETKRMQEDEEREIVEFVTRHRSMESAKKSDEEGPQKNAKDGDLIASDDEQEVGVLDSEPEELHAARKYIAALWKQRRSMAMNIGALYASIGITIGSLIALFFTLVVLKNDACT</sequence>
<feature type="transmembrane region" description="Helical" evidence="6">
    <location>
        <begin position="380"/>
        <end position="397"/>
    </location>
</feature>
<feature type="region of interest" description="Disordered" evidence="7">
    <location>
        <begin position="466"/>
        <end position="487"/>
    </location>
</feature>
<feature type="transmembrane region" description="Helical" evidence="6">
    <location>
        <begin position="528"/>
        <end position="551"/>
    </location>
</feature>
<reference evidence="8 9" key="1">
    <citation type="submission" date="2017-03" db="EMBL/GenBank/DDBJ databases">
        <title>An alternative strategy for trypanosome survival in the mammalian bloodstream revealed through genome and transcriptome analysis of the ubiquitous bovine parasite Trypanosoma (Megatrypanum) theileri.</title>
        <authorList>
            <person name="Kelly S."/>
            <person name="Ivens A."/>
            <person name="Mott A."/>
            <person name="O'Neill E."/>
            <person name="Emms D."/>
            <person name="Macleod O."/>
            <person name="Voorheis P."/>
            <person name="Matthews J."/>
            <person name="Matthews K."/>
            <person name="Carrington M."/>
        </authorList>
    </citation>
    <scope>NUCLEOTIDE SEQUENCE [LARGE SCALE GENOMIC DNA]</scope>
    <source>
        <strain evidence="8">Edinburgh</strain>
    </source>
</reference>
<evidence type="ECO:0000256" key="5">
    <source>
        <dbReference type="ARBA" id="ARBA00023136"/>
    </source>
</evidence>
<dbReference type="GO" id="GO:0012505">
    <property type="term" value="C:endomembrane system"/>
    <property type="evidence" value="ECO:0007669"/>
    <property type="project" value="UniProtKB-SubCell"/>
</dbReference>
<dbReference type="RefSeq" id="XP_028879334.1">
    <property type="nucleotide sequence ID" value="XM_029029313.1"/>
</dbReference>
<feature type="transmembrane region" description="Helical" evidence="6">
    <location>
        <begin position="179"/>
        <end position="198"/>
    </location>
</feature>
<evidence type="ECO:0000256" key="4">
    <source>
        <dbReference type="ARBA" id="ARBA00022989"/>
    </source>
</evidence>
<dbReference type="PANTHER" id="PTHR10981:SF7">
    <property type="entry name" value="BATTENIN"/>
    <property type="match status" value="1"/>
</dbReference>
<comment type="subcellular location">
    <subcellularLocation>
        <location evidence="1">Endomembrane system</location>
        <topology evidence="1">Multi-pass membrane protein</topology>
    </subcellularLocation>
</comment>
<evidence type="ECO:0000256" key="2">
    <source>
        <dbReference type="ARBA" id="ARBA00007467"/>
    </source>
</evidence>
<feature type="transmembrane region" description="Helical" evidence="6">
    <location>
        <begin position="21"/>
        <end position="38"/>
    </location>
</feature>
<feature type="transmembrane region" description="Helical" evidence="6">
    <location>
        <begin position="152"/>
        <end position="173"/>
    </location>
</feature>
<proteinExistence type="inferred from homology"/>
<feature type="transmembrane region" description="Helical" evidence="6">
    <location>
        <begin position="58"/>
        <end position="80"/>
    </location>
</feature>
<feature type="compositionally biased region" description="Basic and acidic residues" evidence="7">
    <location>
        <begin position="466"/>
        <end position="486"/>
    </location>
</feature>
<evidence type="ECO:0000256" key="6">
    <source>
        <dbReference type="RuleBase" id="RU361113"/>
    </source>
</evidence>
<dbReference type="SUPFAM" id="SSF103473">
    <property type="entry name" value="MFS general substrate transporter"/>
    <property type="match status" value="1"/>
</dbReference>
<dbReference type="PRINTS" id="PR01315">
    <property type="entry name" value="BATTENIN"/>
</dbReference>
<keyword evidence="4 6" id="KW-1133">Transmembrane helix</keyword>
<dbReference type="Proteomes" id="UP000192257">
    <property type="component" value="Unassembled WGS sequence"/>
</dbReference>
<evidence type="ECO:0000256" key="7">
    <source>
        <dbReference type="SAM" id="MobiDB-lite"/>
    </source>
</evidence>
<evidence type="ECO:0008006" key="10">
    <source>
        <dbReference type="Google" id="ProtNLM"/>
    </source>
</evidence>
<comment type="caution">
    <text evidence="8">The sequence shown here is derived from an EMBL/GenBank/DDBJ whole genome shotgun (WGS) entry which is preliminary data.</text>
</comment>
<evidence type="ECO:0000256" key="1">
    <source>
        <dbReference type="ARBA" id="ARBA00004127"/>
    </source>
</evidence>
<evidence type="ECO:0000313" key="9">
    <source>
        <dbReference type="Proteomes" id="UP000192257"/>
    </source>
</evidence>
<feature type="transmembrane region" description="Helical" evidence="6">
    <location>
        <begin position="87"/>
        <end position="107"/>
    </location>
</feature>
<evidence type="ECO:0000256" key="3">
    <source>
        <dbReference type="ARBA" id="ARBA00022692"/>
    </source>
</evidence>
<dbReference type="OrthoDB" id="246817at2759"/>
<dbReference type="GO" id="GO:0005773">
    <property type="term" value="C:vacuole"/>
    <property type="evidence" value="ECO:0007669"/>
    <property type="project" value="UniProtKB-ARBA"/>
</dbReference>
<keyword evidence="3 6" id="KW-0812">Transmembrane</keyword>
<dbReference type="GeneID" id="39989093"/>
<organism evidence="8 9">
    <name type="scientific">Trypanosoma theileri</name>
    <dbReference type="NCBI Taxonomy" id="67003"/>
    <lineage>
        <taxon>Eukaryota</taxon>
        <taxon>Discoba</taxon>
        <taxon>Euglenozoa</taxon>
        <taxon>Kinetoplastea</taxon>
        <taxon>Metakinetoplastina</taxon>
        <taxon>Trypanosomatida</taxon>
        <taxon>Trypanosomatidae</taxon>
        <taxon>Trypanosoma</taxon>
    </lineage>
</organism>
<gene>
    <name evidence="8" type="ORF">TM35_000361280</name>
</gene>
<dbReference type="EMBL" id="NBCO01000036">
    <property type="protein sequence ID" value="ORC85268.1"/>
    <property type="molecule type" value="Genomic_DNA"/>
</dbReference>
<dbReference type="VEuPathDB" id="TriTrypDB:TM35_000361280"/>
<protein>
    <recommendedName>
        <fullName evidence="10">Battenin</fullName>
    </recommendedName>
</protein>
<dbReference type="GO" id="GO:0016020">
    <property type="term" value="C:membrane"/>
    <property type="evidence" value="ECO:0007669"/>
    <property type="project" value="UniProtKB-UniRule"/>
</dbReference>
<feature type="transmembrane region" description="Helical" evidence="6">
    <location>
        <begin position="113"/>
        <end position="140"/>
    </location>
</feature>